<dbReference type="FunFam" id="3.30.40.10:FF:000069">
    <property type="entry name" value="E3 ubiquitin-protein ligase RNF115"/>
    <property type="match status" value="1"/>
</dbReference>
<keyword evidence="4" id="KW-0808">Transferase</keyword>
<accession>A0A813W4Q1</accession>
<evidence type="ECO:0000256" key="9">
    <source>
        <dbReference type="PROSITE-ProRule" id="PRU00175"/>
    </source>
</evidence>
<evidence type="ECO:0000313" key="12">
    <source>
        <dbReference type="EMBL" id="CAF0845630.1"/>
    </source>
</evidence>
<keyword evidence="8" id="KW-0862">Zinc</keyword>
<evidence type="ECO:0000256" key="6">
    <source>
        <dbReference type="ARBA" id="ARBA00022771"/>
    </source>
</evidence>
<feature type="compositionally biased region" description="Gly residues" evidence="10">
    <location>
        <begin position="265"/>
        <end position="274"/>
    </location>
</feature>
<name>A0A813W4Q1_9BILA</name>
<dbReference type="PANTHER" id="PTHR45931:SF3">
    <property type="entry name" value="RING ZINC FINGER-CONTAINING PROTEIN"/>
    <property type="match status" value="1"/>
</dbReference>
<evidence type="ECO:0000256" key="2">
    <source>
        <dbReference type="ARBA" id="ARBA00004906"/>
    </source>
</evidence>
<dbReference type="GO" id="GO:0000209">
    <property type="term" value="P:protein polyubiquitination"/>
    <property type="evidence" value="ECO:0007669"/>
    <property type="project" value="UniProtKB-ARBA"/>
</dbReference>
<dbReference type="PANTHER" id="PTHR45931">
    <property type="entry name" value="SI:CH211-59O9.10"/>
    <property type="match status" value="1"/>
</dbReference>
<evidence type="ECO:0000313" key="13">
    <source>
        <dbReference type="EMBL" id="CAF0920389.1"/>
    </source>
</evidence>
<evidence type="ECO:0000256" key="3">
    <source>
        <dbReference type="ARBA" id="ARBA00012483"/>
    </source>
</evidence>
<keyword evidence="5" id="KW-0479">Metal-binding</keyword>
<dbReference type="GO" id="GO:0008270">
    <property type="term" value="F:zinc ion binding"/>
    <property type="evidence" value="ECO:0007669"/>
    <property type="project" value="UniProtKB-KW"/>
</dbReference>
<dbReference type="PROSITE" id="PS50089">
    <property type="entry name" value="ZF_RING_2"/>
    <property type="match status" value="1"/>
</dbReference>
<proteinExistence type="predicted"/>
<dbReference type="InterPro" id="IPR001841">
    <property type="entry name" value="Znf_RING"/>
</dbReference>
<feature type="domain" description="RING-type" evidence="11">
    <location>
        <begin position="178"/>
        <end position="219"/>
    </location>
</feature>
<dbReference type="OrthoDB" id="8062037at2759"/>
<gene>
    <name evidence="13" type="ORF">BJG266_LOCUS11496</name>
    <name evidence="12" type="ORF">QVE165_LOCUS6557</name>
</gene>
<evidence type="ECO:0000313" key="14">
    <source>
        <dbReference type="Proteomes" id="UP000663832"/>
    </source>
</evidence>
<evidence type="ECO:0000256" key="1">
    <source>
        <dbReference type="ARBA" id="ARBA00000900"/>
    </source>
</evidence>
<evidence type="ECO:0000256" key="10">
    <source>
        <dbReference type="SAM" id="MobiDB-lite"/>
    </source>
</evidence>
<dbReference type="AlphaFoldDB" id="A0A813W4Q1"/>
<evidence type="ECO:0000259" key="11">
    <source>
        <dbReference type="PROSITE" id="PS50089"/>
    </source>
</evidence>
<organism evidence="12 14">
    <name type="scientific">Adineta steineri</name>
    <dbReference type="NCBI Taxonomy" id="433720"/>
    <lineage>
        <taxon>Eukaryota</taxon>
        <taxon>Metazoa</taxon>
        <taxon>Spiralia</taxon>
        <taxon>Gnathifera</taxon>
        <taxon>Rotifera</taxon>
        <taxon>Eurotatoria</taxon>
        <taxon>Bdelloidea</taxon>
        <taxon>Adinetida</taxon>
        <taxon>Adinetidae</taxon>
        <taxon>Adineta</taxon>
    </lineage>
</organism>
<keyword evidence="7" id="KW-0833">Ubl conjugation pathway</keyword>
<dbReference type="SMART" id="SM01197">
    <property type="entry name" value="FANCL_C"/>
    <property type="match status" value="1"/>
</dbReference>
<dbReference type="EC" id="2.3.2.27" evidence="3"/>
<evidence type="ECO:0000256" key="8">
    <source>
        <dbReference type="ARBA" id="ARBA00022833"/>
    </source>
</evidence>
<dbReference type="EMBL" id="CAJNOM010000027">
    <property type="protein sequence ID" value="CAF0845630.1"/>
    <property type="molecule type" value="Genomic_DNA"/>
</dbReference>
<dbReference type="Proteomes" id="UP000663877">
    <property type="component" value="Unassembled WGS sequence"/>
</dbReference>
<dbReference type="Pfam" id="PF13639">
    <property type="entry name" value="zf-RING_2"/>
    <property type="match status" value="1"/>
</dbReference>
<evidence type="ECO:0000256" key="7">
    <source>
        <dbReference type="ARBA" id="ARBA00022786"/>
    </source>
</evidence>
<protein>
    <recommendedName>
        <fullName evidence="3">RING-type E3 ubiquitin transferase</fullName>
        <ecNumber evidence="3">2.3.2.27</ecNumber>
    </recommendedName>
</protein>
<feature type="compositionally biased region" description="Low complexity" evidence="10">
    <location>
        <begin position="244"/>
        <end position="264"/>
    </location>
</feature>
<dbReference type="InterPro" id="IPR013083">
    <property type="entry name" value="Znf_RING/FYVE/PHD"/>
</dbReference>
<feature type="compositionally biased region" description="Polar residues" evidence="10">
    <location>
        <begin position="229"/>
        <end position="243"/>
    </location>
</feature>
<feature type="region of interest" description="Disordered" evidence="10">
    <location>
        <begin position="229"/>
        <end position="274"/>
    </location>
</feature>
<dbReference type="SMART" id="SM00184">
    <property type="entry name" value="RING"/>
    <property type="match status" value="1"/>
</dbReference>
<dbReference type="GO" id="GO:0005634">
    <property type="term" value="C:nucleus"/>
    <property type="evidence" value="ECO:0007669"/>
    <property type="project" value="TreeGrafter"/>
</dbReference>
<comment type="catalytic activity">
    <reaction evidence="1">
        <text>S-ubiquitinyl-[E2 ubiquitin-conjugating enzyme]-L-cysteine + [acceptor protein]-L-lysine = [E2 ubiquitin-conjugating enzyme]-L-cysteine + N(6)-ubiquitinyl-[acceptor protein]-L-lysine.</text>
        <dbReference type="EC" id="2.3.2.27"/>
    </reaction>
</comment>
<evidence type="ECO:0000256" key="5">
    <source>
        <dbReference type="ARBA" id="ARBA00022723"/>
    </source>
</evidence>
<reference evidence="12" key="1">
    <citation type="submission" date="2021-02" db="EMBL/GenBank/DDBJ databases">
        <authorList>
            <person name="Nowell W R."/>
        </authorList>
    </citation>
    <scope>NUCLEOTIDE SEQUENCE</scope>
</reference>
<dbReference type="EMBL" id="CAJNOI010000042">
    <property type="protein sequence ID" value="CAF0920389.1"/>
    <property type="molecule type" value="Genomic_DNA"/>
</dbReference>
<keyword evidence="14" id="KW-1185">Reference proteome</keyword>
<comment type="pathway">
    <text evidence="2">Protein modification; protein ubiquitination.</text>
</comment>
<evidence type="ECO:0000256" key="4">
    <source>
        <dbReference type="ARBA" id="ARBA00022679"/>
    </source>
</evidence>
<comment type="caution">
    <text evidence="12">The sequence shown here is derived from an EMBL/GenBank/DDBJ whole genome shotgun (WGS) entry which is preliminary data.</text>
</comment>
<dbReference type="GO" id="GO:0006511">
    <property type="term" value="P:ubiquitin-dependent protein catabolic process"/>
    <property type="evidence" value="ECO:0007669"/>
    <property type="project" value="TreeGrafter"/>
</dbReference>
<dbReference type="SUPFAM" id="SSF57850">
    <property type="entry name" value="RING/U-box"/>
    <property type="match status" value="1"/>
</dbReference>
<sequence length="274" mass="29567">MATARPNYYCHKCQAHIGHVTDLICPRCQEDFIEEVPPQEPTPQSRINQRRTGGGSFQIHGATPFGNTTIVIGGGQSPNDGHNPHGNGDLGNFLQTVLTQLAGGLTGGGAVGGAPFPFVMHNAGGTAFLDANNLDAFLTQFLNQMGENSGPAPATENRINSIPTVRVTGEQARDNLQCAICMDDFKENDEAKRLPCSHHFHEDCISRWLRLHGTCPTCRVTLDGDNTTNREYFNLQPNQQQSTSNNNNNRRNDGDNNGSSSSAASGGGFNPEFD</sequence>
<dbReference type="InterPro" id="IPR051834">
    <property type="entry name" value="RING_finger_E3_ligase"/>
</dbReference>
<dbReference type="Gene3D" id="3.30.40.10">
    <property type="entry name" value="Zinc/RING finger domain, C3HC4 (zinc finger)"/>
    <property type="match status" value="1"/>
</dbReference>
<dbReference type="GO" id="GO:0061630">
    <property type="term" value="F:ubiquitin protein ligase activity"/>
    <property type="evidence" value="ECO:0007669"/>
    <property type="project" value="UniProtKB-EC"/>
</dbReference>
<keyword evidence="6 9" id="KW-0863">Zinc-finger</keyword>
<dbReference type="Proteomes" id="UP000663832">
    <property type="component" value="Unassembled WGS sequence"/>
</dbReference>